<dbReference type="GeneID" id="65096185"/>
<feature type="coiled-coil region" evidence="1">
    <location>
        <begin position="478"/>
        <end position="505"/>
    </location>
</feature>
<feature type="domain" description="PAC" evidence="5">
    <location>
        <begin position="297"/>
        <end position="349"/>
    </location>
</feature>
<dbReference type="PROSITE" id="PS50113">
    <property type="entry name" value="PAC"/>
    <property type="match status" value="4"/>
</dbReference>
<sequence length="1119" mass="129597">MTGYSYSDFISLLKNPRIWIWGAILFTLLMCIGIAGLHYQQQYDVNQAIDTLNIIGSARIDLVKGFLHYSLSKEFGTPYDASSGYALLDQAVKSFEQSITKLHNKSYLSDAEGEALVNQFSEKVEAFKNLLHQQMELPGDDQNLQIRLRVALYDLEQQADLLDLKFRESLTSHTKHWEDLIILTLGFTFLFLAGLCAAVIYSMHHADEMSSVLAYTERRYRLLAENVGDIIWKMDLPSQKFTYISPSVSVLLGYDPKDATNQSLESMLTPQSLQVFKKEYPERIRAMERGIESVRVQTHEMDLVRKDNTYFPTETVTTLITDNNGRVTGMVGVTRDISERKKAENALYESEERYRRILDSMLEGFQILDHEFRYIYLNDVAVQQSGYSRNELLTSSLPVMYPAVEHTSMFQSLKKSMQERVPQNIESEFVFPDGKRSWYNLKIQPVPEGIAILSINITDQKLYQTELEIKNQELGATFEELAASEEELRQNYEELETQRNDLIKSEEKFRILADYTYNWEYWLSVDNRYVYVTPSVERICGYRSDDFYQQKITIEQLIHPSDLQIYINHVSLDEKKDKEEIIFRIITRHNQIKWIAHTCVPIFDSDGNSLGRRGTNRDITDKKLVEDELIRSYEELENRVQERTLELTEKNNELTYIQHVLEENLERLDVAEAIAHYGTWEMNMNTGQVFWSKEQYRIMGYEPDSVQPSYDMVMSRIHPEDRDRAHHEIQRIIDNQSSGTVYHRLLLPNGDVRFVHAQMKVLHDESENKVRLVGSSQDITEIVRAEDDRVKTANEIHDLYNNAPCGYHSLNSEGLIVRMNDTELSWLGYSSDEVVGKKHITDLLPSDSKKIFIANFHDFIKKGELSGIEIEMIRQDGTTFPVRVNASAIYDKTGSFVMSRSIVVDITEQKQFDEQLSRSLKEKETLLKEIHHRVKNNMQVISSLLFMQARALKDPEMIEIFNESQNRIKSLALIHEKLYQSDDLDRIDYGDYIKKIIDYLFQSYKATSHNISVKLDISEIYLHIDKAMPCSLIINEMISNSLKHAFPDGQKGEITIEMFFDSDMYHLNYSDNGIGLPDGFILERSSSLGMQLIKGLIGQLGGKMEIIRNCGTGYRVKFP</sequence>
<dbReference type="InterPro" id="IPR036890">
    <property type="entry name" value="HATPase_C_sf"/>
</dbReference>
<feature type="domain" description="PAC" evidence="5">
    <location>
        <begin position="579"/>
        <end position="631"/>
    </location>
</feature>
<evidence type="ECO:0000259" key="3">
    <source>
        <dbReference type="PROSITE" id="PS50109"/>
    </source>
</evidence>
<dbReference type="RefSeq" id="WP_214420361.1">
    <property type="nucleotide sequence ID" value="NZ_CP075546.1"/>
</dbReference>
<dbReference type="CDD" id="cd00130">
    <property type="entry name" value="PAS"/>
    <property type="match status" value="5"/>
</dbReference>
<dbReference type="Pfam" id="PF08448">
    <property type="entry name" value="PAS_4"/>
    <property type="match status" value="1"/>
</dbReference>
<accession>A0A8E7B098</accession>
<evidence type="ECO:0000256" key="1">
    <source>
        <dbReference type="SAM" id="Coils"/>
    </source>
</evidence>
<organism evidence="6 7">
    <name type="scientific">Methanospirillum purgamenti</name>
    <dbReference type="NCBI Taxonomy" id="2834276"/>
    <lineage>
        <taxon>Archaea</taxon>
        <taxon>Methanobacteriati</taxon>
        <taxon>Methanobacteriota</taxon>
        <taxon>Stenosarchaea group</taxon>
        <taxon>Methanomicrobia</taxon>
        <taxon>Methanomicrobiales</taxon>
        <taxon>Methanospirillaceae</taxon>
        <taxon>Methanospirillum</taxon>
    </lineage>
</organism>
<dbReference type="SMART" id="SM00086">
    <property type="entry name" value="PAC"/>
    <property type="match status" value="4"/>
</dbReference>
<dbReference type="InterPro" id="IPR003594">
    <property type="entry name" value="HATPase_dom"/>
</dbReference>
<dbReference type="Pfam" id="PF13426">
    <property type="entry name" value="PAS_9"/>
    <property type="match status" value="2"/>
</dbReference>
<evidence type="ECO:0000256" key="2">
    <source>
        <dbReference type="SAM" id="Phobius"/>
    </source>
</evidence>
<dbReference type="Pfam" id="PF02518">
    <property type="entry name" value="HATPase_c"/>
    <property type="match status" value="1"/>
</dbReference>
<feature type="domain" description="Histidine kinase" evidence="3">
    <location>
        <begin position="929"/>
        <end position="1119"/>
    </location>
</feature>
<dbReference type="Gene3D" id="3.30.565.10">
    <property type="entry name" value="Histidine kinase-like ATPase, C-terminal domain"/>
    <property type="match status" value="1"/>
</dbReference>
<feature type="domain" description="PAS" evidence="4">
    <location>
        <begin position="350"/>
        <end position="424"/>
    </location>
</feature>
<feature type="domain" description="PAS" evidence="4">
    <location>
        <begin position="689"/>
        <end position="736"/>
    </location>
</feature>
<dbReference type="EMBL" id="CP075546">
    <property type="protein sequence ID" value="QVV89569.1"/>
    <property type="molecule type" value="Genomic_DNA"/>
</dbReference>
<evidence type="ECO:0000313" key="6">
    <source>
        <dbReference type="EMBL" id="QVV89569.1"/>
    </source>
</evidence>
<dbReference type="InterPro" id="IPR013655">
    <property type="entry name" value="PAS_fold_3"/>
</dbReference>
<name>A0A8E7B098_9EURY</name>
<keyword evidence="1" id="KW-0175">Coiled coil</keyword>
<gene>
    <name evidence="6" type="ORF">KHC33_03335</name>
</gene>
<keyword evidence="2" id="KW-0472">Membrane</keyword>
<dbReference type="AlphaFoldDB" id="A0A8E7B098"/>
<evidence type="ECO:0000259" key="5">
    <source>
        <dbReference type="PROSITE" id="PS50113"/>
    </source>
</evidence>
<dbReference type="PANTHER" id="PTHR43065:SF23">
    <property type="entry name" value="SENSOR HISTIDINE KINASE PDTAS"/>
    <property type="match status" value="1"/>
</dbReference>
<dbReference type="InterPro" id="IPR005467">
    <property type="entry name" value="His_kinase_dom"/>
</dbReference>
<dbReference type="PANTHER" id="PTHR43065">
    <property type="entry name" value="SENSOR HISTIDINE KINASE"/>
    <property type="match status" value="1"/>
</dbReference>
<dbReference type="Proteomes" id="UP000680656">
    <property type="component" value="Chromosome"/>
</dbReference>
<dbReference type="SUPFAM" id="SSF55785">
    <property type="entry name" value="PYP-like sensor domain (PAS domain)"/>
    <property type="match status" value="5"/>
</dbReference>
<dbReference type="InterPro" id="IPR000700">
    <property type="entry name" value="PAS-assoc_C"/>
</dbReference>
<feature type="coiled-coil region" evidence="1">
    <location>
        <begin position="626"/>
        <end position="653"/>
    </location>
</feature>
<dbReference type="PROSITE" id="PS50109">
    <property type="entry name" value="HIS_KIN"/>
    <property type="match status" value="1"/>
</dbReference>
<dbReference type="SMART" id="SM00091">
    <property type="entry name" value="PAS"/>
    <property type="match status" value="5"/>
</dbReference>
<feature type="domain" description="PAS" evidence="4">
    <location>
        <begin position="792"/>
        <end position="863"/>
    </location>
</feature>
<dbReference type="InterPro" id="IPR000014">
    <property type="entry name" value="PAS"/>
</dbReference>
<dbReference type="KEGG" id="mrtj:KHC33_03335"/>
<dbReference type="Gene3D" id="2.10.70.100">
    <property type="match status" value="1"/>
</dbReference>
<proteinExistence type="predicted"/>
<protein>
    <submittedName>
        <fullName evidence="6">PAS domain S-box protein</fullName>
    </submittedName>
</protein>
<dbReference type="NCBIfam" id="TIGR00229">
    <property type="entry name" value="sensory_box"/>
    <property type="match status" value="5"/>
</dbReference>
<feature type="domain" description="PAS" evidence="4">
    <location>
        <begin position="216"/>
        <end position="290"/>
    </location>
</feature>
<dbReference type="Pfam" id="PF07568">
    <property type="entry name" value="HisKA_2"/>
    <property type="match status" value="1"/>
</dbReference>
<keyword evidence="2" id="KW-0812">Transmembrane</keyword>
<dbReference type="InterPro" id="IPR011495">
    <property type="entry name" value="Sig_transdc_His_kin_sub2_dim/P"/>
</dbReference>
<keyword evidence="2" id="KW-1133">Transmembrane helix</keyword>
<feature type="transmembrane region" description="Helical" evidence="2">
    <location>
        <begin position="18"/>
        <end position="39"/>
    </location>
</feature>
<reference evidence="6 7" key="1">
    <citation type="submission" date="2021-05" db="EMBL/GenBank/DDBJ databases">
        <title>A novel Methanospirillum isolate from a pyrite-forming mixed culture.</title>
        <authorList>
            <person name="Bunk B."/>
            <person name="Sproer C."/>
            <person name="Spring S."/>
            <person name="Pester M."/>
        </authorList>
    </citation>
    <scope>NUCLEOTIDE SEQUENCE [LARGE SCALE GENOMIC DNA]</scope>
    <source>
        <strain evidence="6 7">J.3.6.1-F.2.7.3</strain>
    </source>
</reference>
<dbReference type="InterPro" id="IPR035965">
    <property type="entry name" value="PAS-like_dom_sf"/>
</dbReference>
<feature type="domain" description="PAS" evidence="4">
    <location>
        <begin position="505"/>
        <end position="562"/>
    </location>
</feature>
<dbReference type="InterPro" id="IPR013656">
    <property type="entry name" value="PAS_4"/>
</dbReference>
<dbReference type="Gene3D" id="3.30.450.20">
    <property type="entry name" value="PAS domain"/>
    <property type="match status" value="5"/>
</dbReference>
<keyword evidence="7" id="KW-1185">Reference proteome</keyword>
<feature type="transmembrane region" description="Helical" evidence="2">
    <location>
        <begin position="180"/>
        <end position="203"/>
    </location>
</feature>
<evidence type="ECO:0000259" key="4">
    <source>
        <dbReference type="PROSITE" id="PS50112"/>
    </source>
</evidence>
<dbReference type="PROSITE" id="PS50112">
    <property type="entry name" value="PAS"/>
    <property type="match status" value="5"/>
</dbReference>
<feature type="domain" description="PAC" evidence="5">
    <location>
        <begin position="866"/>
        <end position="918"/>
    </location>
</feature>
<dbReference type="SUPFAM" id="SSF55874">
    <property type="entry name" value="ATPase domain of HSP90 chaperone/DNA topoisomerase II/histidine kinase"/>
    <property type="match status" value="1"/>
</dbReference>
<dbReference type="InterPro" id="IPR001610">
    <property type="entry name" value="PAC"/>
</dbReference>
<dbReference type="Pfam" id="PF08447">
    <property type="entry name" value="PAS_3"/>
    <property type="match status" value="2"/>
</dbReference>
<feature type="domain" description="PAC" evidence="5">
    <location>
        <begin position="739"/>
        <end position="791"/>
    </location>
</feature>
<evidence type="ECO:0000313" key="7">
    <source>
        <dbReference type="Proteomes" id="UP000680656"/>
    </source>
</evidence>